<dbReference type="Proteomes" id="UP001149813">
    <property type="component" value="Unassembled WGS sequence"/>
</dbReference>
<evidence type="ECO:0000313" key="4">
    <source>
        <dbReference type="Proteomes" id="UP001149813"/>
    </source>
</evidence>
<accession>A0A9W8CPF0</accession>
<dbReference type="OrthoDB" id="5573485at2759"/>
<comment type="caution">
    <text evidence="3">The sequence shown here is derived from an EMBL/GenBank/DDBJ whole genome shotgun (WGS) entry which is preliminary data.</text>
</comment>
<protein>
    <recommendedName>
        <fullName evidence="2">Complex 1 LYR protein domain-containing protein</fullName>
    </recommendedName>
</protein>
<dbReference type="PANTHER" id="PTHR46128">
    <property type="entry name" value="MITOCHONDRIAL GROUP I INTRON SPLICING FACTOR CCM1"/>
    <property type="match status" value="1"/>
</dbReference>
<evidence type="ECO:0000256" key="1">
    <source>
        <dbReference type="ARBA" id="ARBA00007626"/>
    </source>
</evidence>
<sequence length="808" mass="91374">MLLKRKLTVECLYAGLFALQQQSGLEAGRGRLDLLYAALLADGDSGLVQLYTDVHGDRRRTEQIDTVLLASIAYHLSIHGNKRRMQLIARHLSPRARRAIEWAAKSPVSLRSLVNGDTAARVDSAWSLRRPTVEFKDMQTAGKVVLDLLRSDIIPDQAVLETLISSCVRMRNIPHDVLPVYASHEHNFGLSDSTLVRLVGIRSTLGRRLPRIHFDVLGTLVRLKSLDGALIVVSALRNRQMFHFLLDLWKSTYTDDWRAVNAITKSMVASLNGRIMHSTHHLVLTATLDTFKTARRRQSKQANEILSAALSLHWLLAPRLETPSVAAIHQLITQLADSQMAARAFQVYRDAEQRGPQWAQSRRTFATEAIFAALARGLAQDSDTRSIMHLISTATRLGIYISSHFYTAVICGLTDPQYIQTTTDGYHVQPQHDALQRVQTAETILEMMRRNNVTVPPKVLYALMHAWALLGNTRKTRWYSRRMRRLVDTHVVGMHSWGMLMYSLVQAQDAQGAINVLYQAREWLRTHKLEAHVDAHRTSYLVNISMTALVRAGRSKDALSLLDSFIDQTPSKEEGTLAATPADPVTLSLVIGALLAEHQLAQAIAVYSSISKRYGLAENTSELRRLLRYALRFGHLDASLEITARLLRADGRLKESQWIRLLQLSFGSGRYETVYNVYSCMCACMEPPAMLSLLRRHPAVLELAEMANAEIGAPVNRVKYSPAYRAVSLYRRLLRAVAGFPLREMRGKLRHNVRFCYELYRNLERDDPQIPQLISDGHVQAEWLLQWQRDPGVLEQIRHRSDQVAQID</sequence>
<keyword evidence="4" id="KW-1185">Reference proteome</keyword>
<proteinExistence type="inferred from homology"/>
<evidence type="ECO:0000313" key="3">
    <source>
        <dbReference type="EMBL" id="KAJ1718767.1"/>
    </source>
</evidence>
<gene>
    <name evidence="3" type="ORF">LPJ53_006324</name>
</gene>
<comment type="similarity">
    <text evidence="1">Belongs to the PPR family. P subfamily.</text>
</comment>
<name>A0A9W8CPF0_9FUNG</name>
<dbReference type="InterPro" id="IPR011990">
    <property type="entry name" value="TPR-like_helical_dom_sf"/>
</dbReference>
<dbReference type="AlphaFoldDB" id="A0A9W8CPF0"/>
<reference evidence="3" key="1">
    <citation type="submission" date="2022-07" db="EMBL/GenBank/DDBJ databases">
        <title>Phylogenomic reconstructions and comparative analyses of Kickxellomycotina fungi.</title>
        <authorList>
            <person name="Reynolds N.K."/>
            <person name="Stajich J.E."/>
            <person name="Barry K."/>
            <person name="Grigoriev I.V."/>
            <person name="Crous P."/>
            <person name="Smith M.E."/>
        </authorList>
    </citation>
    <scope>NUCLEOTIDE SEQUENCE</scope>
    <source>
        <strain evidence="3">NBRC 32514</strain>
    </source>
</reference>
<dbReference type="InterPro" id="IPR050872">
    <property type="entry name" value="PPR_P_subfamily"/>
</dbReference>
<feature type="domain" description="Complex 1 LYR protein" evidence="2">
    <location>
        <begin position="725"/>
        <end position="781"/>
    </location>
</feature>
<dbReference type="Gene3D" id="1.25.40.10">
    <property type="entry name" value="Tetratricopeptide repeat domain"/>
    <property type="match status" value="1"/>
</dbReference>
<organism evidence="3 4">
    <name type="scientific">Coemansia erecta</name>
    <dbReference type="NCBI Taxonomy" id="147472"/>
    <lineage>
        <taxon>Eukaryota</taxon>
        <taxon>Fungi</taxon>
        <taxon>Fungi incertae sedis</taxon>
        <taxon>Zoopagomycota</taxon>
        <taxon>Kickxellomycotina</taxon>
        <taxon>Kickxellomycetes</taxon>
        <taxon>Kickxellales</taxon>
        <taxon>Kickxellaceae</taxon>
        <taxon>Coemansia</taxon>
    </lineage>
</organism>
<evidence type="ECO:0000259" key="2">
    <source>
        <dbReference type="Pfam" id="PF05347"/>
    </source>
</evidence>
<dbReference type="PANTHER" id="PTHR46128:SF329">
    <property type="entry name" value="MITOCHONDRIAL GROUP I INTRON SPLICING FACTOR DMR1"/>
    <property type="match status" value="1"/>
</dbReference>
<dbReference type="Pfam" id="PF05347">
    <property type="entry name" value="Complex1_LYR"/>
    <property type="match status" value="1"/>
</dbReference>
<dbReference type="EMBL" id="JANBOJ010000669">
    <property type="protein sequence ID" value="KAJ1718767.1"/>
    <property type="molecule type" value="Genomic_DNA"/>
</dbReference>
<dbReference type="InterPro" id="IPR008011">
    <property type="entry name" value="Complex1_LYR_dom"/>
</dbReference>